<dbReference type="RefSeq" id="WP_251591522.1">
    <property type="nucleotide sequence ID" value="NZ_JAMLJI010000001.1"/>
</dbReference>
<keyword evidence="4" id="KW-1185">Reference proteome</keyword>
<evidence type="ECO:0000313" key="3">
    <source>
        <dbReference type="EMBL" id="MDR5895505.1"/>
    </source>
</evidence>
<dbReference type="EMBL" id="JARWAO010000002">
    <property type="protein sequence ID" value="MDR5895505.1"/>
    <property type="molecule type" value="Genomic_DNA"/>
</dbReference>
<keyword evidence="1" id="KW-0175">Coiled coil</keyword>
<proteinExistence type="predicted"/>
<dbReference type="Proteomes" id="UP001269375">
    <property type="component" value="Unassembled WGS sequence"/>
</dbReference>
<reference evidence="3 4" key="1">
    <citation type="submission" date="2023-04" db="EMBL/GenBank/DDBJ databases">
        <title>A long-awaited taxogenomic arrangement of the family Halomonadaceae.</title>
        <authorList>
            <person name="De La Haba R."/>
            <person name="Chuvochina M."/>
            <person name="Wittouck S."/>
            <person name="Arahal D.R."/>
            <person name="Sanchez-Porro C."/>
            <person name="Hugenholtz P."/>
            <person name="Ventosa A."/>
        </authorList>
    </citation>
    <scope>NUCLEOTIDE SEQUENCE [LARGE SCALE GENOMIC DNA]</scope>
    <source>
        <strain evidence="3 4">DSM 22428</strain>
    </source>
</reference>
<feature type="chain" id="PRO_5046903953" description="YfhG lipoprotein" evidence="2">
    <location>
        <begin position="23"/>
        <end position="175"/>
    </location>
</feature>
<feature type="signal peptide" evidence="2">
    <location>
        <begin position="1"/>
        <end position="22"/>
    </location>
</feature>
<gene>
    <name evidence="3" type="ORF">QC825_05400</name>
</gene>
<keyword evidence="2" id="KW-0732">Signal</keyword>
<dbReference type="PROSITE" id="PS51257">
    <property type="entry name" value="PROKAR_LIPOPROTEIN"/>
    <property type="match status" value="1"/>
</dbReference>
<evidence type="ECO:0008006" key="5">
    <source>
        <dbReference type="Google" id="ProtNLM"/>
    </source>
</evidence>
<protein>
    <recommendedName>
        <fullName evidence="5">YfhG lipoprotein</fullName>
    </recommendedName>
</protein>
<evidence type="ECO:0000313" key="4">
    <source>
        <dbReference type="Proteomes" id="UP001269375"/>
    </source>
</evidence>
<feature type="coiled-coil region" evidence="1">
    <location>
        <begin position="137"/>
        <end position="164"/>
    </location>
</feature>
<name>A0ABU1GU04_9GAMM</name>
<accession>A0ABU1GU04</accession>
<organism evidence="3 4">
    <name type="scientific">Larsenimonas suaedae</name>
    <dbReference type="NCBI Taxonomy" id="1851019"/>
    <lineage>
        <taxon>Bacteria</taxon>
        <taxon>Pseudomonadati</taxon>
        <taxon>Pseudomonadota</taxon>
        <taxon>Gammaproteobacteria</taxon>
        <taxon>Oceanospirillales</taxon>
        <taxon>Halomonadaceae</taxon>
        <taxon>Larsenimonas</taxon>
    </lineage>
</organism>
<sequence>MKHTKLLAGMALAALLSGCQMMSTDAPVSSGNANCFYYGPPVLVEGECLLPNWVSFGLKAQREDSDWRRDMLKQTADDTAQDRLARAVVLSWSGKDQWKQAAELYKRDISGAPSALQPLLRYWLNDLEARRSLVTNVSSNDQQVQRLRRENAELTKKLDALTAIEESMNARRRTP</sequence>
<comment type="caution">
    <text evidence="3">The sequence shown here is derived from an EMBL/GenBank/DDBJ whole genome shotgun (WGS) entry which is preliminary data.</text>
</comment>
<evidence type="ECO:0000256" key="1">
    <source>
        <dbReference type="SAM" id="Coils"/>
    </source>
</evidence>
<evidence type="ECO:0000256" key="2">
    <source>
        <dbReference type="SAM" id="SignalP"/>
    </source>
</evidence>